<dbReference type="EMBL" id="MFRE01000007">
    <property type="protein sequence ID" value="OGH94593.1"/>
    <property type="molecule type" value="Genomic_DNA"/>
</dbReference>
<comment type="caution">
    <text evidence="2">The sequence shown here is derived from an EMBL/GenBank/DDBJ whole genome shotgun (WGS) entry which is preliminary data.</text>
</comment>
<organism evidence="2 3">
    <name type="scientific">Candidatus Magasanikbacteria bacterium RIFOXYD2_FULL_41_14</name>
    <dbReference type="NCBI Taxonomy" id="1798709"/>
    <lineage>
        <taxon>Bacteria</taxon>
        <taxon>Candidatus Magasanikiibacteriota</taxon>
    </lineage>
</organism>
<keyword evidence="1" id="KW-0472">Membrane</keyword>
<dbReference type="AlphaFoldDB" id="A0A1F6PF36"/>
<sequence>MKILCILACIISLDVILTLIQIYVFNHSQSYSYEQYAILLLGIFAPLLTAVLLWIKVFNLKYLNKLGHIFIKM</sequence>
<keyword evidence="1" id="KW-1133">Transmembrane helix</keyword>
<feature type="transmembrane region" description="Helical" evidence="1">
    <location>
        <begin position="36"/>
        <end position="55"/>
    </location>
</feature>
<evidence type="ECO:0000313" key="3">
    <source>
        <dbReference type="Proteomes" id="UP000178254"/>
    </source>
</evidence>
<reference evidence="2 3" key="1">
    <citation type="journal article" date="2016" name="Nat. Commun.">
        <title>Thousands of microbial genomes shed light on interconnected biogeochemical processes in an aquifer system.</title>
        <authorList>
            <person name="Anantharaman K."/>
            <person name="Brown C.T."/>
            <person name="Hug L.A."/>
            <person name="Sharon I."/>
            <person name="Castelle C.J."/>
            <person name="Probst A.J."/>
            <person name="Thomas B.C."/>
            <person name="Singh A."/>
            <person name="Wilkins M.J."/>
            <person name="Karaoz U."/>
            <person name="Brodie E.L."/>
            <person name="Williams K.H."/>
            <person name="Hubbard S.S."/>
            <person name="Banfield J.F."/>
        </authorList>
    </citation>
    <scope>NUCLEOTIDE SEQUENCE [LARGE SCALE GENOMIC DNA]</scope>
</reference>
<gene>
    <name evidence="2" type="ORF">A2538_00345</name>
</gene>
<feature type="transmembrane region" description="Helical" evidence="1">
    <location>
        <begin position="5"/>
        <end position="24"/>
    </location>
</feature>
<name>A0A1F6PF36_9BACT</name>
<protein>
    <submittedName>
        <fullName evidence="2">Uncharacterized protein</fullName>
    </submittedName>
</protein>
<accession>A0A1F6PF36</accession>
<evidence type="ECO:0000256" key="1">
    <source>
        <dbReference type="SAM" id="Phobius"/>
    </source>
</evidence>
<keyword evidence="1" id="KW-0812">Transmembrane</keyword>
<evidence type="ECO:0000313" key="2">
    <source>
        <dbReference type="EMBL" id="OGH94593.1"/>
    </source>
</evidence>
<dbReference type="STRING" id="1798709.A2538_00345"/>
<dbReference type="Proteomes" id="UP000178254">
    <property type="component" value="Unassembled WGS sequence"/>
</dbReference>
<proteinExistence type="predicted"/>